<dbReference type="Proteomes" id="UP001642484">
    <property type="component" value="Unassembled WGS sequence"/>
</dbReference>
<evidence type="ECO:0000313" key="3">
    <source>
        <dbReference type="Proteomes" id="UP001642484"/>
    </source>
</evidence>
<accession>A0ABP0NYM9</accession>
<sequence length="474" mass="52731">ECPSDYPGPSSSGVASKAFKGLQFADWDADGDADLLLAQAGPELVVTLYEHLANGSFQAEDLFRAPWPASNSTLDIFEGPALHIDIDVVDWDGDGGLDILLCTEFQGSANISILERAGAPIQQGSIMHLQTNILHVDGSECLMHSLQALDFDEDGDVDLFVGQRYFERTSTGLVERLHNENPIHSFGGKVELIDDLDGDGRVELLVTDWSKHNEGPSLTRKLRYFHRTADGSFVEQKENPLAHAGLITAEGGIEKPYVIDWNSDGWQDLMVVTYSYLGDRFSACSFGYGHYRHVMVPDLMHNTHMGSYAHLNLGSWLKEQRLSVIDWNGDSLLDLVVSPGLQTSLASSWPKLYENHPFSGATEVELVFENVTATFMNHQSFGVDYRFAVEDFDGNGEPDLLIVSQTDGKVHYHRKVLGSLLGEEKSHPFSGITVKRHKDPWNHFSYYAVQPFMVDFDQDGDMDLILGPPDGRFF</sequence>
<dbReference type="InterPro" id="IPR013517">
    <property type="entry name" value="FG-GAP"/>
</dbReference>
<evidence type="ECO:0000313" key="2">
    <source>
        <dbReference type="EMBL" id="CAK9068654.1"/>
    </source>
</evidence>
<dbReference type="InterPro" id="IPR028994">
    <property type="entry name" value="Integrin_alpha_N"/>
</dbReference>
<feature type="non-terminal residue" evidence="2">
    <location>
        <position position="1"/>
    </location>
</feature>
<evidence type="ECO:0008006" key="4">
    <source>
        <dbReference type="Google" id="ProtNLM"/>
    </source>
</evidence>
<dbReference type="SUPFAM" id="SSF69318">
    <property type="entry name" value="Integrin alpha N-terminal domain"/>
    <property type="match status" value="1"/>
</dbReference>
<dbReference type="PANTHER" id="PTHR44103:SF1">
    <property type="entry name" value="PROPROTEIN CONVERTASE P"/>
    <property type="match status" value="1"/>
</dbReference>
<dbReference type="Gene3D" id="2.130.10.130">
    <property type="entry name" value="Integrin alpha, N-terminal"/>
    <property type="match status" value="2"/>
</dbReference>
<protein>
    <recommendedName>
        <fullName evidence="4">VCBS repeat-containing protein</fullName>
    </recommendedName>
</protein>
<keyword evidence="1" id="KW-0732">Signal</keyword>
<proteinExistence type="predicted"/>
<evidence type="ECO:0000256" key="1">
    <source>
        <dbReference type="ARBA" id="ARBA00022729"/>
    </source>
</evidence>
<dbReference type="PANTHER" id="PTHR44103">
    <property type="entry name" value="PROPROTEIN CONVERTASE P"/>
    <property type="match status" value="1"/>
</dbReference>
<gene>
    <name evidence="2" type="ORF">CCMP2556_LOCUS33729</name>
</gene>
<comment type="caution">
    <text evidence="2">The sequence shown here is derived from an EMBL/GenBank/DDBJ whole genome shotgun (WGS) entry which is preliminary data.</text>
</comment>
<organism evidence="2 3">
    <name type="scientific">Durusdinium trenchii</name>
    <dbReference type="NCBI Taxonomy" id="1381693"/>
    <lineage>
        <taxon>Eukaryota</taxon>
        <taxon>Sar</taxon>
        <taxon>Alveolata</taxon>
        <taxon>Dinophyceae</taxon>
        <taxon>Suessiales</taxon>
        <taxon>Symbiodiniaceae</taxon>
        <taxon>Durusdinium</taxon>
    </lineage>
</organism>
<name>A0ABP0NYM9_9DINO</name>
<dbReference type="EMBL" id="CAXAMN010022361">
    <property type="protein sequence ID" value="CAK9068654.1"/>
    <property type="molecule type" value="Genomic_DNA"/>
</dbReference>
<dbReference type="Pfam" id="PF13517">
    <property type="entry name" value="FG-GAP_3"/>
    <property type="match status" value="2"/>
</dbReference>
<keyword evidence="3" id="KW-1185">Reference proteome</keyword>
<reference evidence="2 3" key="1">
    <citation type="submission" date="2024-02" db="EMBL/GenBank/DDBJ databases">
        <authorList>
            <person name="Chen Y."/>
            <person name="Shah S."/>
            <person name="Dougan E. K."/>
            <person name="Thang M."/>
            <person name="Chan C."/>
        </authorList>
    </citation>
    <scope>NUCLEOTIDE SEQUENCE [LARGE SCALE GENOMIC DNA]</scope>
</reference>